<sequence length="521" mass="59251">MEFLRPLQQEDARMLLKDLLFALLVLILLLFLVKWLIFNASVRKKNLPPSPARLPVLGNFHQLGLLPHQSLRAMAQKHGPVMLVHFGSVPTIVLSSADAAREVMKIQDIAFCDRPESSIGRRLLYDMKDISVAPYGEYWRQLKSIFVLQIASNKRVQSFRNLREEETGLMMSKIKDMSSSSLPVDLSELFLTLTNDVSCRSAFGRKYSEEGNGREFKRLLREFLELLGALSFRDFIPWLGWVDRISGLDARLDRVFRRLDDFLQDVVQEHISDQEIQLGESNLHVEHKEDFVDILLRIQKETTHGISIDDDSVKAVLLDIYSAGTDTTATALEWAMTELLRHPVVMNNVQKEVREILGSKPDIKDDDLEKMKYLKAVIKETLRLHPPVPLLVPRAAREDVKVNGYDIAAGTMVITNAWAIGRDPETWDEPEEFLPERFLNSSIDFKGHDFQLIPFGAGRRGCPGIAFAMATNEFVLANLLHKFDWKLPNGTTEENLDMCESTGVTIHRKVPLLAVADPRIV</sequence>
<dbReference type="KEGG" id="dcr:108195525"/>
<name>A0A164UMZ5_DAUCS</name>
<evidence type="ECO:0000256" key="11">
    <source>
        <dbReference type="RuleBase" id="RU000461"/>
    </source>
</evidence>
<evidence type="ECO:0000313" key="13">
    <source>
        <dbReference type="EMBL" id="KZM89108.1"/>
    </source>
</evidence>
<evidence type="ECO:0000256" key="4">
    <source>
        <dbReference type="ARBA" id="ARBA00022723"/>
    </source>
</evidence>
<dbReference type="Gene3D" id="1.10.630.10">
    <property type="entry name" value="Cytochrome P450"/>
    <property type="match status" value="1"/>
</dbReference>
<keyword evidence="5" id="KW-0256">Endoplasmic reticulum</keyword>
<dbReference type="GO" id="GO:0016705">
    <property type="term" value="F:oxidoreductase activity, acting on paired donors, with incorporation or reduction of molecular oxygen"/>
    <property type="evidence" value="ECO:0007669"/>
    <property type="project" value="InterPro"/>
</dbReference>
<dbReference type="GO" id="GO:0004497">
    <property type="term" value="F:monooxygenase activity"/>
    <property type="evidence" value="ECO:0007669"/>
    <property type="project" value="UniProtKB-KW"/>
</dbReference>
<dbReference type="CDD" id="cd11072">
    <property type="entry name" value="CYP71-like"/>
    <property type="match status" value="1"/>
</dbReference>
<evidence type="ECO:0008006" key="14">
    <source>
        <dbReference type="Google" id="ProtNLM"/>
    </source>
</evidence>
<keyword evidence="12" id="KW-0472">Membrane</keyword>
<comment type="similarity">
    <text evidence="2 11">Belongs to the cytochrome P450 family.</text>
</comment>
<evidence type="ECO:0000256" key="7">
    <source>
        <dbReference type="ARBA" id="ARBA00023002"/>
    </source>
</evidence>
<comment type="subcellular location">
    <subcellularLocation>
        <location evidence="1">Microsome membrane</location>
        <topology evidence="1">Single-pass membrane protein</topology>
    </subcellularLocation>
</comment>
<keyword evidence="7 11" id="KW-0560">Oxidoreductase</keyword>
<proteinExistence type="inferred from homology"/>
<dbReference type="InterPro" id="IPR001128">
    <property type="entry name" value="Cyt_P450"/>
</dbReference>
<dbReference type="GO" id="GO:0005506">
    <property type="term" value="F:iron ion binding"/>
    <property type="evidence" value="ECO:0007669"/>
    <property type="project" value="InterPro"/>
</dbReference>
<evidence type="ECO:0000256" key="1">
    <source>
        <dbReference type="ARBA" id="ARBA00004111"/>
    </source>
</evidence>
<evidence type="ECO:0000256" key="10">
    <source>
        <dbReference type="PIRSR" id="PIRSR602401-1"/>
    </source>
</evidence>
<evidence type="ECO:0000256" key="6">
    <source>
        <dbReference type="ARBA" id="ARBA00022848"/>
    </source>
</evidence>
<dbReference type="STRING" id="79200.A0A164UMZ5"/>
<dbReference type="SUPFAM" id="SSF48264">
    <property type="entry name" value="Cytochrome P450"/>
    <property type="match status" value="1"/>
</dbReference>
<dbReference type="PANTHER" id="PTHR47955:SF10">
    <property type="entry name" value="ANGELICIN SYNTHASE"/>
    <property type="match status" value="1"/>
</dbReference>
<dbReference type="GO" id="GO:0020037">
    <property type="term" value="F:heme binding"/>
    <property type="evidence" value="ECO:0007669"/>
    <property type="project" value="InterPro"/>
</dbReference>
<reference evidence="13" key="1">
    <citation type="journal article" date="2016" name="Nat. Genet.">
        <title>A high-quality carrot genome assembly provides new insights into carotenoid accumulation and asterid genome evolution.</title>
        <authorList>
            <person name="Iorizzo M."/>
            <person name="Ellison S."/>
            <person name="Senalik D."/>
            <person name="Zeng P."/>
            <person name="Satapoomin P."/>
            <person name="Huang J."/>
            <person name="Bowman M."/>
            <person name="Iovene M."/>
            <person name="Sanseverino W."/>
            <person name="Cavagnaro P."/>
            <person name="Yildiz M."/>
            <person name="Macko-Podgorni A."/>
            <person name="Moranska E."/>
            <person name="Grzebelus E."/>
            <person name="Grzebelus D."/>
            <person name="Ashrafi H."/>
            <person name="Zheng Z."/>
            <person name="Cheng S."/>
            <person name="Spooner D."/>
            <person name="Van Deynze A."/>
            <person name="Simon P."/>
        </authorList>
    </citation>
    <scope>NUCLEOTIDE SEQUENCE [LARGE SCALE GENOMIC DNA]</scope>
    <source>
        <tissue evidence="13">Leaf</tissue>
    </source>
</reference>
<dbReference type="InterPro" id="IPR017972">
    <property type="entry name" value="Cyt_P450_CS"/>
</dbReference>
<dbReference type="AlphaFoldDB" id="A0A164UMZ5"/>
<evidence type="ECO:0000256" key="9">
    <source>
        <dbReference type="ARBA" id="ARBA00023033"/>
    </source>
</evidence>
<feature type="transmembrane region" description="Helical" evidence="12">
    <location>
        <begin position="20"/>
        <end position="38"/>
    </location>
</feature>
<dbReference type="PROSITE" id="PS00086">
    <property type="entry name" value="CYTOCHROME_P450"/>
    <property type="match status" value="1"/>
</dbReference>
<dbReference type="OMA" id="REVLITH"/>
<keyword evidence="12" id="KW-1133">Transmembrane helix</keyword>
<keyword evidence="4 10" id="KW-0479">Metal-binding</keyword>
<dbReference type="InterPro" id="IPR002401">
    <property type="entry name" value="Cyt_P450_E_grp-I"/>
</dbReference>
<dbReference type="PANTHER" id="PTHR47955">
    <property type="entry name" value="CYTOCHROME P450 FAMILY 71 PROTEIN"/>
    <property type="match status" value="1"/>
</dbReference>
<comment type="caution">
    <text evidence="13">The sequence shown here is derived from an EMBL/GenBank/DDBJ whole genome shotgun (WGS) entry which is preliminary data.</text>
</comment>
<feature type="binding site" description="axial binding residue" evidence="10">
    <location>
        <position position="462"/>
    </location>
    <ligand>
        <name>heme</name>
        <dbReference type="ChEBI" id="CHEBI:30413"/>
    </ligand>
    <ligandPart>
        <name>Fe</name>
        <dbReference type="ChEBI" id="CHEBI:18248"/>
    </ligandPart>
</feature>
<dbReference type="Pfam" id="PF00067">
    <property type="entry name" value="p450"/>
    <property type="match status" value="1"/>
</dbReference>
<protein>
    <recommendedName>
        <fullName evidence="14">Cytochrome P450</fullName>
    </recommendedName>
</protein>
<accession>A0A164UMZ5</accession>
<dbReference type="InterPro" id="IPR036396">
    <property type="entry name" value="Cyt_P450_sf"/>
</dbReference>
<keyword evidence="3 10" id="KW-0349">Heme</keyword>
<evidence type="ECO:0000256" key="12">
    <source>
        <dbReference type="SAM" id="Phobius"/>
    </source>
</evidence>
<dbReference type="EMBL" id="LNRQ01000007">
    <property type="protein sequence ID" value="KZM89108.1"/>
    <property type="molecule type" value="Genomic_DNA"/>
</dbReference>
<dbReference type="PRINTS" id="PR00463">
    <property type="entry name" value="EP450I"/>
</dbReference>
<keyword evidence="9 11" id="KW-0503">Monooxygenase</keyword>
<dbReference type="Gramene" id="KZM89108">
    <property type="protein sequence ID" value="KZM89108"/>
    <property type="gene ID" value="DCAR_026183"/>
</dbReference>
<evidence type="ECO:0000256" key="3">
    <source>
        <dbReference type="ARBA" id="ARBA00022617"/>
    </source>
</evidence>
<dbReference type="OrthoDB" id="1470350at2759"/>
<evidence type="ECO:0000256" key="2">
    <source>
        <dbReference type="ARBA" id="ARBA00010617"/>
    </source>
</evidence>
<keyword evidence="12" id="KW-0812">Transmembrane</keyword>
<comment type="cofactor">
    <cofactor evidence="10">
        <name>heme</name>
        <dbReference type="ChEBI" id="CHEBI:30413"/>
    </cofactor>
</comment>
<dbReference type="FunFam" id="1.10.630.10:FF:000011">
    <property type="entry name" value="Cytochrome P450 83B1"/>
    <property type="match status" value="1"/>
</dbReference>
<evidence type="ECO:0000256" key="5">
    <source>
        <dbReference type="ARBA" id="ARBA00022824"/>
    </source>
</evidence>
<evidence type="ECO:0000256" key="8">
    <source>
        <dbReference type="ARBA" id="ARBA00023004"/>
    </source>
</evidence>
<dbReference type="PRINTS" id="PR00385">
    <property type="entry name" value="P450"/>
</dbReference>
<keyword evidence="8 10" id="KW-0408">Iron</keyword>
<keyword evidence="6" id="KW-0492">Microsome</keyword>
<gene>
    <name evidence="13" type="ORF">DCAR_026183</name>
</gene>
<organism evidence="13">
    <name type="scientific">Daucus carota subsp. sativus</name>
    <name type="common">Carrot</name>
    <dbReference type="NCBI Taxonomy" id="79200"/>
    <lineage>
        <taxon>Eukaryota</taxon>
        <taxon>Viridiplantae</taxon>
        <taxon>Streptophyta</taxon>
        <taxon>Embryophyta</taxon>
        <taxon>Tracheophyta</taxon>
        <taxon>Spermatophyta</taxon>
        <taxon>Magnoliopsida</taxon>
        <taxon>eudicotyledons</taxon>
        <taxon>Gunneridae</taxon>
        <taxon>Pentapetalae</taxon>
        <taxon>asterids</taxon>
        <taxon>campanulids</taxon>
        <taxon>Apiales</taxon>
        <taxon>Apiaceae</taxon>
        <taxon>Apioideae</taxon>
        <taxon>Scandiceae</taxon>
        <taxon>Daucinae</taxon>
        <taxon>Daucus</taxon>
        <taxon>Daucus sect. Daucus</taxon>
    </lineage>
</organism>